<dbReference type="EMBL" id="QHHU01000054">
    <property type="protein sequence ID" value="RSM38864.1"/>
    <property type="molecule type" value="Genomic_DNA"/>
</dbReference>
<dbReference type="InterPro" id="IPR034660">
    <property type="entry name" value="DinB/YfiT-like"/>
</dbReference>
<gene>
    <name evidence="2" type="ORF">DMA12_31500</name>
</gene>
<organism evidence="2 3">
    <name type="scientific">Amycolatopsis balhimycina DSM 5908</name>
    <dbReference type="NCBI Taxonomy" id="1081091"/>
    <lineage>
        <taxon>Bacteria</taxon>
        <taxon>Bacillati</taxon>
        <taxon>Actinomycetota</taxon>
        <taxon>Actinomycetes</taxon>
        <taxon>Pseudonocardiales</taxon>
        <taxon>Pseudonocardiaceae</taxon>
        <taxon>Amycolatopsis</taxon>
    </lineage>
</organism>
<dbReference type="GO" id="GO:0046872">
    <property type="term" value="F:metal ion binding"/>
    <property type="evidence" value="ECO:0007669"/>
    <property type="project" value="InterPro"/>
</dbReference>
<dbReference type="OrthoDB" id="154293at2"/>
<proteinExistence type="predicted"/>
<dbReference type="AlphaFoldDB" id="A0A428W7F7"/>
<keyword evidence="3" id="KW-1185">Reference proteome</keyword>
<protein>
    <submittedName>
        <fullName evidence="2">Maleylpyruvate isomerase family mycothiol-dependent enzyme</fullName>
    </submittedName>
</protein>
<reference evidence="2 3" key="1">
    <citation type="submission" date="2018-05" db="EMBL/GenBank/DDBJ databases">
        <title>Evolution of GPA BGCs.</title>
        <authorList>
            <person name="Waglechner N."/>
            <person name="Wright G.D."/>
        </authorList>
    </citation>
    <scope>NUCLEOTIDE SEQUENCE [LARGE SCALE GENOMIC DNA]</scope>
    <source>
        <strain evidence="2 3">DSM 5908</strain>
    </source>
</reference>
<evidence type="ECO:0000259" key="1">
    <source>
        <dbReference type="Pfam" id="PF11716"/>
    </source>
</evidence>
<dbReference type="SUPFAM" id="SSF109854">
    <property type="entry name" value="DinB/YfiT-like putative metalloenzymes"/>
    <property type="match status" value="1"/>
</dbReference>
<comment type="caution">
    <text evidence="2">The sequence shown here is derived from an EMBL/GenBank/DDBJ whole genome shotgun (WGS) entry which is preliminary data.</text>
</comment>
<dbReference type="NCBIfam" id="TIGR03083">
    <property type="entry name" value="maleylpyruvate isomerase family mycothiol-dependent enzyme"/>
    <property type="match status" value="1"/>
</dbReference>
<dbReference type="GO" id="GO:0016853">
    <property type="term" value="F:isomerase activity"/>
    <property type="evidence" value="ECO:0007669"/>
    <property type="project" value="UniProtKB-KW"/>
</dbReference>
<evidence type="ECO:0000313" key="2">
    <source>
        <dbReference type="EMBL" id="RSM38864.1"/>
    </source>
</evidence>
<dbReference type="InterPro" id="IPR017517">
    <property type="entry name" value="Maleyloyr_isom"/>
</dbReference>
<dbReference type="InterPro" id="IPR024344">
    <property type="entry name" value="MDMPI_metal-binding"/>
</dbReference>
<sequence>MKPIPETIWAAIRDGSSETCSAVRAQPGGQAGRTAGAVTWAYWAGRTDRARRGRHVTASGPVPDFVAYRAVRRGVRALLGGRPGAGAGRVPACPEWTVTDLLGHLTVIAGRVLERHGGHPAAPAGTAGVPELLDHWDDVGEELDRRLEVAGGRSGAVMVMDAYTHELDLCAALGVAPPEAHAARAPSFAVLVRGLSGSIAAHGLPALRLRTTAGEEWAAGDGRPAATVTAPAHDLYRALAGRRSPAQLAALDWSAAPEPWLPAFSWGPFTPPSQPGV</sequence>
<keyword evidence="2" id="KW-0413">Isomerase</keyword>
<feature type="domain" description="Mycothiol-dependent maleylpyruvate isomerase metal-binding" evidence="1">
    <location>
        <begin position="71"/>
        <end position="185"/>
    </location>
</feature>
<accession>A0A428W7F7</accession>
<dbReference type="Proteomes" id="UP000286716">
    <property type="component" value="Unassembled WGS sequence"/>
</dbReference>
<dbReference type="Pfam" id="PF11716">
    <property type="entry name" value="MDMPI_N"/>
    <property type="match status" value="1"/>
</dbReference>
<evidence type="ECO:0000313" key="3">
    <source>
        <dbReference type="Proteomes" id="UP000286716"/>
    </source>
</evidence>
<name>A0A428W7F7_AMYBA</name>
<keyword evidence="2" id="KW-0670">Pyruvate</keyword>